<comment type="caution">
    <text evidence="1">The sequence shown here is derived from an EMBL/GenBank/DDBJ whole genome shotgun (WGS) entry which is preliminary data.</text>
</comment>
<dbReference type="STRING" id="1802200.A2812_00700"/>
<evidence type="ECO:0008006" key="3">
    <source>
        <dbReference type="Google" id="ProtNLM"/>
    </source>
</evidence>
<dbReference type="Proteomes" id="UP000177190">
    <property type="component" value="Unassembled WGS sequence"/>
</dbReference>
<evidence type="ECO:0000313" key="1">
    <source>
        <dbReference type="EMBL" id="OGZ64013.1"/>
    </source>
</evidence>
<dbReference type="InterPro" id="IPR036874">
    <property type="entry name" value="Carbonic_anhydrase_sf"/>
</dbReference>
<proteinExistence type="predicted"/>
<sequence length="134" mass="15078">MINAFACHLGCMDGRIQDAVFLHVRTNYDVEWVDIITEPGINKILAENIDAAVIQRIKEKIQISIRHHGSNVVFISGHAECAGNPAGKKEQMEHLRNAKKIVESFGFGADIVLLWIENDWITVEEIDQALIETK</sequence>
<dbReference type="GO" id="GO:0004089">
    <property type="term" value="F:carbonate dehydratase activity"/>
    <property type="evidence" value="ECO:0007669"/>
    <property type="project" value="InterPro"/>
</dbReference>
<dbReference type="InterPro" id="IPR046871">
    <property type="entry name" value="Pro_CA_2"/>
</dbReference>
<dbReference type="EMBL" id="MHOM01000027">
    <property type="protein sequence ID" value="OGZ64013.1"/>
    <property type="molecule type" value="Genomic_DNA"/>
</dbReference>
<protein>
    <recommendedName>
        <fullName evidence="3">Carbonic anhydrase</fullName>
    </recommendedName>
</protein>
<gene>
    <name evidence="1" type="ORF">A2812_00700</name>
</gene>
<evidence type="ECO:0000313" key="2">
    <source>
        <dbReference type="Proteomes" id="UP000177190"/>
    </source>
</evidence>
<dbReference type="AlphaFoldDB" id="A0A1G2HNJ8"/>
<reference evidence="1 2" key="1">
    <citation type="journal article" date="2016" name="Nat. Commun.">
        <title>Thousands of microbial genomes shed light on interconnected biogeochemical processes in an aquifer system.</title>
        <authorList>
            <person name="Anantharaman K."/>
            <person name="Brown C.T."/>
            <person name="Hug L.A."/>
            <person name="Sharon I."/>
            <person name="Castelle C.J."/>
            <person name="Probst A.J."/>
            <person name="Thomas B.C."/>
            <person name="Singh A."/>
            <person name="Wilkins M.J."/>
            <person name="Karaoz U."/>
            <person name="Brodie E.L."/>
            <person name="Williams K.H."/>
            <person name="Hubbard S.S."/>
            <person name="Banfield J.F."/>
        </authorList>
    </citation>
    <scope>NUCLEOTIDE SEQUENCE [LARGE SCALE GENOMIC DNA]</scope>
</reference>
<accession>A0A1G2HNJ8</accession>
<dbReference type="SUPFAM" id="SSF53056">
    <property type="entry name" value="beta-carbonic anhydrase, cab"/>
    <property type="match status" value="1"/>
</dbReference>
<name>A0A1G2HNJ8_9BACT</name>
<dbReference type="Pfam" id="PF20393">
    <property type="entry name" value="Pro_CA_2"/>
    <property type="match status" value="1"/>
</dbReference>
<dbReference type="GO" id="GO:0008270">
    <property type="term" value="F:zinc ion binding"/>
    <property type="evidence" value="ECO:0007669"/>
    <property type="project" value="InterPro"/>
</dbReference>
<organism evidence="1 2">
    <name type="scientific">Candidatus Staskawiczbacteria bacterium RIFCSPHIGHO2_01_FULL_36_16</name>
    <dbReference type="NCBI Taxonomy" id="1802200"/>
    <lineage>
        <taxon>Bacteria</taxon>
        <taxon>Candidatus Staskawicziibacteriota</taxon>
    </lineage>
</organism>